<proteinExistence type="predicted"/>
<evidence type="ECO:0000313" key="2">
    <source>
        <dbReference type="EMBL" id="CAK9144761.1"/>
    </source>
</evidence>
<evidence type="ECO:0000313" key="3">
    <source>
        <dbReference type="Proteomes" id="UP001642360"/>
    </source>
</evidence>
<reference evidence="2 3" key="1">
    <citation type="submission" date="2024-02" db="EMBL/GenBank/DDBJ databases">
        <authorList>
            <person name="Vignale AGUSTIN F."/>
            <person name="Sosa J E."/>
            <person name="Modenutti C."/>
        </authorList>
    </citation>
    <scope>NUCLEOTIDE SEQUENCE [LARGE SCALE GENOMIC DNA]</scope>
</reference>
<protein>
    <submittedName>
        <fullName evidence="2">Uncharacterized protein</fullName>
    </submittedName>
</protein>
<evidence type="ECO:0000256" key="1">
    <source>
        <dbReference type="SAM" id="MobiDB-lite"/>
    </source>
</evidence>
<dbReference type="Proteomes" id="UP001642360">
    <property type="component" value="Unassembled WGS sequence"/>
</dbReference>
<feature type="compositionally biased region" description="Polar residues" evidence="1">
    <location>
        <begin position="144"/>
        <end position="158"/>
    </location>
</feature>
<dbReference type="AlphaFoldDB" id="A0ABC8RKQ8"/>
<feature type="compositionally biased region" description="Basic and acidic residues" evidence="1">
    <location>
        <begin position="81"/>
        <end position="105"/>
    </location>
</feature>
<dbReference type="EMBL" id="CAUOFW020001423">
    <property type="protein sequence ID" value="CAK9144761.1"/>
    <property type="molecule type" value="Genomic_DNA"/>
</dbReference>
<comment type="caution">
    <text evidence="2">The sequence shown here is derived from an EMBL/GenBank/DDBJ whole genome shotgun (WGS) entry which is preliminary data.</text>
</comment>
<feature type="region of interest" description="Disordered" evidence="1">
    <location>
        <begin position="1"/>
        <end position="105"/>
    </location>
</feature>
<feature type="region of interest" description="Disordered" evidence="1">
    <location>
        <begin position="144"/>
        <end position="171"/>
    </location>
</feature>
<accession>A0ABC8RKQ8</accession>
<gene>
    <name evidence="2" type="ORF">ILEXP_LOCUS12533</name>
</gene>
<sequence>MGMKQPKKNKLESSSTYTNLGSGDVVNQNPNNSKPHATNIAVQANLPEDITGDEADQKLSISNPSVKEIRTEDETPPPSHNRIENDELHKTVESKPFDDHQEDINHPDPCTYDFMHNMSGEMGALDHLENICYWMNTGAYYTPSSHQNDSSSGVQVHDNTSSSTAGSTNNDSWGKYFHEMGKYIFKGPEQ</sequence>
<name>A0ABC8RKQ8_9AQUA</name>
<organism evidence="2 3">
    <name type="scientific">Ilex paraguariensis</name>
    <name type="common">yerba mate</name>
    <dbReference type="NCBI Taxonomy" id="185542"/>
    <lineage>
        <taxon>Eukaryota</taxon>
        <taxon>Viridiplantae</taxon>
        <taxon>Streptophyta</taxon>
        <taxon>Embryophyta</taxon>
        <taxon>Tracheophyta</taxon>
        <taxon>Spermatophyta</taxon>
        <taxon>Magnoliopsida</taxon>
        <taxon>eudicotyledons</taxon>
        <taxon>Gunneridae</taxon>
        <taxon>Pentapetalae</taxon>
        <taxon>asterids</taxon>
        <taxon>campanulids</taxon>
        <taxon>Aquifoliales</taxon>
        <taxon>Aquifoliaceae</taxon>
        <taxon>Ilex</taxon>
    </lineage>
</organism>
<keyword evidence="3" id="KW-1185">Reference proteome</keyword>
<feature type="compositionally biased region" description="Polar residues" evidence="1">
    <location>
        <begin position="12"/>
        <end position="42"/>
    </location>
</feature>
<feature type="compositionally biased region" description="Low complexity" evidence="1">
    <location>
        <begin position="159"/>
        <end position="171"/>
    </location>
</feature>